<sequence length="199" mass="22417">MLRYGNPYSCDALRVAMITCTASMCILRVNRWVSGQLDNSTQSALCVSLRHKASSIRIANRKKVEMFVGKRYHLPTRLRVAAPDIAAEWDHEKNPMHLYPEIVGIGYMHPVYWRCRGCANSYQMSVEKRVVRGFGCPLCEDRELDRSMALNTAAMGTGSVRCGDSDTASSDATPPLLPGEENRSLRPKRTTMLNLRTKY</sequence>
<organism evidence="3">
    <name type="scientific">Leishmania guyanensis</name>
    <dbReference type="NCBI Taxonomy" id="5670"/>
    <lineage>
        <taxon>Eukaryota</taxon>
        <taxon>Discoba</taxon>
        <taxon>Euglenozoa</taxon>
        <taxon>Kinetoplastea</taxon>
        <taxon>Metakinetoplastina</taxon>
        <taxon>Trypanosomatida</taxon>
        <taxon>Trypanosomatidae</taxon>
        <taxon>Leishmaniinae</taxon>
        <taxon>Leishmania</taxon>
        <taxon>Leishmania guyanensis species complex</taxon>
    </lineage>
</organism>
<evidence type="ECO:0000313" key="3">
    <source>
        <dbReference type="EMBL" id="CCM20236.1"/>
    </source>
</evidence>
<dbReference type="PANTHER" id="PTHR37317:SF1">
    <property type="entry name" value="ZINC-RIBBON DOMAIN-CONTAINING PROTEIN-RELATED"/>
    <property type="match status" value="1"/>
</dbReference>
<feature type="domain" description="Treble clef zinc finger" evidence="2">
    <location>
        <begin position="85"/>
        <end position="141"/>
    </location>
</feature>
<reference evidence="3" key="1">
    <citation type="submission" date="2012-08" db="EMBL/GenBank/DDBJ databases">
        <title>Comparative genomics of metastatic and non-metastatic Leishmania guyanensis provides insights into polygenic factors involved in Leishmania RNA virus infection.</title>
        <authorList>
            <person name="Smith D."/>
            <person name="Hertz-Fowler C."/>
            <person name="Martin R."/>
            <person name="Dickens N."/>
            <person name="Fasel N."/>
            <person name="Falquet L."/>
            <person name="Beverley S."/>
            <person name="Zangger H."/>
            <person name="Calderon-Copete S."/>
            <person name="Mottram J."/>
            <person name="Xenarios I."/>
        </authorList>
    </citation>
    <scope>NUCLEOTIDE SEQUENCE</scope>
    <source>
        <strain evidence="3">MHOM/BR/75/M4147/SSU:IR2SAT-LUC</strain>
    </source>
</reference>
<accession>A0A1E1J9E0</accession>
<dbReference type="EMBL" id="CALQ01001976">
    <property type="protein sequence ID" value="CCM20236.1"/>
    <property type="molecule type" value="Genomic_DNA"/>
</dbReference>
<feature type="region of interest" description="Disordered" evidence="1">
    <location>
        <begin position="158"/>
        <end position="183"/>
    </location>
</feature>
<dbReference type="AlphaFoldDB" id="A0A1E1J9E0"/>
<dbReference type="InterPro" id="IPR025487">
    <property type="entry name" value="DUF4379"/>
</dbReference>
<name>A0A1E1J9E0_LEIGU</name>
<proteinExistence type="predicted"/>
<dbReference type="Pfam" id="PF14311">
    <property type="entry name" value="DUF4379"/>
    <property type="match status" value="1"/>
</dbReference>
<gene>
    <name evidence="3" type="ORF">BN36_NA77340</name>
</gene>
<evidence type="ECO:0000259" key="2">
    <source>
        <dbReference type="Pfam" id="PF14311"/>
    </source>
</evidence>
<evidence type="ECO:0000256" key="1">
    <source>
        <dbReference type="SAM" id="MobiDB-lite"/>
    </source>
</evidence>
<protein>
    <recommendedName>
        <fullName evidence="2">Treble clef zinc finger domain-containing protein</fullName>
    </recommendedName>
</protein>
<dbReference type="PANTHER" id="PTHR37317">
    <property type="entry name" value="BLR8090 PROTEIN"/>
    <property type="match status" value="1"/>
</dbReference>